<evidence type="ECO:0008006" key="2">
    <source>
        <dbReference type="Google" id="ProtNLM"/>
    </source>
</evidence>
<reference evidence="1" key="1">
    <citation type="journal article" date="2014" name="Front. Microbiol.">
        <title>High frequency of phylogenetically diverse reductive dehalogenase-homologous genes in deep subseafloor sedimentary metagenomes.</title>
        <authorList>
            <person name="Kawai M."/>
            <person name="Futagami T."/>
            <person name="Toyoda A."/>
            <person name="Takaki Y."/>
            <person name="Nishi S."/>
            <person name="Hori S."/>
            <person name="Arai W."/>
            <person name="Tsubouchi T."/>
            <person name="Morono Y."/>
            <person name="Uchiyama I."/>
            <person name="Ito T."/>
            <person name="Fujiyama A."/>
            <person name="Inagaki F."/>
            <person name="Takami H."/>
        </authorList>
    </citation>
    <scope>NUCLEOTIDE SEQUENCE</scope>
    <source>
        <strain evidence="1">Expedition CK06-06</strain>
    </source>
</reference>
<organism evidence="1">
    <name type="scientific">marine sediment metagenome</name>
    <dbReference type="NCBI Taxonomy" id="412755"/>
    <lineage>
        <taxon>unclassified sequences</taxon>
        <taxon>metagenomes</taxon>
        <taxon>ecological metagenomes</taxon>
    </lineage>
</organism>
<feature type="non-terminal residue" evidence="1">
    <location>
        <position position="1"/>
    </location>
</feature>
<dbReference type="InterPro" id="IPR014729">
    <property type="entry name" value="Rossmann-like_a/b/a_fold"/>
</dbReference>
<evidence type="ECO:0000313" key="1">
    <source>
        <dbReference type="EMBL" id="GAI22717.1"/>
    </source>
</evidence>
<accession>X1LTL5</accession>
<sequence>EVLVDLLGPDHIDHITELKDSLKLLGYPVENLEVKIIQWITLKRGKEIIKMSKRSGEFITIDELIDEVGVDAARFFFLMRKSSIPMDFDLELAKE</sequence>
<name>X1LTL5_9ZZZZ</name>
<dbReference type="AlphaFoldDB" id="X1LTL5"/>
<comment type="caution">
    <text evidence="1">The sequence shown here is derived from an EMBL/GenBank/DDBJ whole genome shotgun (WGS) entry which is preliminary data.</text>
</comment>
<dbReference type="Gene3D" id="3.40.50.620">
    <property type="entry name" value="HUPs"/>
    <property type="match status" value="1"/>
</dbReference>
<gene>
    <name evidence="1" type="ORF">S06H3_31576</name>
</gene>
<dbReference type="EMBL" id="BARV01018710">
    <property type="protein sequence ID" value="GAI22717.1"/>
    <property type="molecule type" value="Genomic_DNA"/>
</dbReference>
<proteinExistence type="predicted"/>
<protein>
    <recommendedName>
        <fullName evidence="2">Arginine--tRNA ligase</fullName>
    </recommendedName>
</protein>
<dbReference type="SUPFAM" id="SSF52374">
    <property type="entry name" value="Nucleotidylyl transferase"/>
    <property type="match status" value="1"/>
</dbReference>